<evidence type="ECO:0000313" key="4">
    <source>
        <dbReference type="Proteomes" id="UP000004394"/>
    </source>
</evidence>
<dbReference type="EMBL" id="AEEI01000061">
    <property type="protein sequence ID" value="EFM00958.1"/>
    <property type="molecule type" value="Genomic_DNA"/>
</dbReference>
<gene>
    <name evidence="3" type="ORF">HMPREF0658_2229</name>
</gene>
<sequence>MARHMFGTMSLSAGIPIESIAKMMGHTSISSTQIYAQITDNKILEEMDRLIRKHQTEETSLSPISTHDIATKDIKL</sequence>
<dbReference type="eggNOG" id="COG4974">
    <property type="taxonomic scope" value="Bacteria"/>
</dbReference>
<dbReference type="InterPro" id="IPR011010">
    <property type="entry name" value="DNA_brk_join_enz"/>
</dbReference>
<evidence type="ECO:0000259" key="2">
    <source>
        <dbReference type="PROSITE" id="PS51898"/>
    </source>
</evidence>
<dbReference type="Gene3D" id="1.10.443.10">
    <property type="entry name" value="Intergrase catalytic core"/>
    <property type="match status" value="1"/>
</dbReference>
<feature type="domain" description="Tyr recombinase" evidence="2">
    <location>
        <begin position="1"/>
        <end position="48"/>
    </location>
</feature>
<keyword evidence="1" id="KW-0233">DNA recombination</keyword>
<dbReference type="SUPFAM" id="SSF56349">
    <property type="entry name" value="DNA breaking-rejoining enzymes"/>
    <property type="match status" value="1"/>
</dbReference>
<dbReference type="GO" id="GO:0006310">
    <property type="term" value="P:DNA recombination"/>
    <property type="evidence" value="ECO:0007669"/>
    <property type="project" value="UniProtKB-KW"/>
</dbReference>
<dbReference type="AlphaFoldDB" id="E0NVM4"/>
<dbReference type="PROSITE" id="PS51898">
    <property type="entry name" value="TYR_RECOMBINASE"/>
    <property type="match status" value="1"/>
</dbReference>
<keyword evidence="4" id="KW-1185">Reference proteome</keyword>
<dbReference type="InterPro" id="IPR002104">
    <property type="entry name" value="Integrase_catalytic"/>
</dbReference>
<evidence type="ECO:0000313" key="3">
    <source>
        <dbReference type="EMBL" id="EFM00958.1"/>
    </source>
</evidence>
<dbReference type="Pfam" id="PF00589">
    <property type="entry name" value="Phage_integrase"/>
    <property type="match status" value="1"/>
</dbReference>
<dbReference type="GO" id="GO:0015074">
    <property type="term" value="P:DNA integration"/>
    <property type="evidence" value="ECO:0007669"/>
    <property type="project" value="InterPro"/>
</dbReference>
<dbReference type="GO" id="GO:0003677">
    <property type="term" value="F:DNA binding"/>
    <property type="evidence" value="ECO:0007669"/>
    <property type="project" value="InterPro"/>
</dbReference>
<evidence type="ECO:0000256" key="1">
    <source>
        <dbReference type="ARBA" id="ARBA00023172"/>
    </source>
</evidence>
<protein>
    <recommendedName>
        <fullName evidence="2">Tyr recombinase domain-containing protein</fullName>
    </recommendedName>
</protein>
<accession>E0NVM4</accession>
<dbReference type="STRING" id="862515.HMPREF0658_2229"/>
<reference evidence="3" key="1">
    <citation type="submission" date="2010-07" db="EMBL/GenBank/DDBJ databases">
        <authorList>
            <person name="Muzny D."/>
            <person name="Qin X."/>
            <person name="Deng J."/>
            <person name="Jiang H."/>
            <person name="Liu Y."/>
            <person name="Qu J."/>
            <person name="Song X.-Z."/>
            <person name="Zhang L."/>
            <person name="Thornton R."/>
            <person name="Coyle M."/>
            <person name="Francisco L."/>
            <person name="Jackson L."/>
            <person name="Javaid M."/>
            <person name="Korchina V."/>
            <person name="Kovar C."/>
            <person name="Mata R."/>
            <person name="Mathew T."/>
            <person name="Ngo R."/>
            <person name="Nguyen L."/>
            <person name="Nguyen N."/>
            <person name="Okwuonu G."/>
            <person name="Ongeri F."/>
            <person name="Pham C."/>
            <person name="Simmons D."/>
            <person name="Wilczek-Boney K."/>
            <person name="Hale W."/>
            <person name="Jakkamsetti A."/>
            <person name="Pham P."/>
            <person name="Ruth R."/>
            <person name="San Lucas F."/>
            <person name="Warren J."/>
            <person name="Zhang J."/>
            <person name="Zhao Z."/>
            <person name="Zhou C."/>
            <person name="Zhu D."/>
            <person name="Lee S."/>
            <person name="Bess C."/>
            <person name="Blankenburg K."/>
            <person name="Forbes L."/>
            <person name="Fu Q."/>
            <person name="Gubbala S."/>
            <person name="Hirani K."/>
            <person name="Jayaseelan J.C."/>
            <person name="Lara F."/>
            <person name="Munidasa M."/>
            <person name="Palculict T."/>
            <person name="Patil S."/>
            <person name="Pu L.-L."/>
            <person name="Saada N."/>
            <person name="Tang L."/>
            <person name="Weissenberger G."/>
            <person name="Zhu Y."/>
            <person name="Hemphill L."/>
            <person name="Shang Y."/>
            <person name="Youmans B."/>
            <person name="Ayvaz T."/>
            <person name="Ross M."/>
            <person name="Santibanez J."/>
            <person name="Aqrawi P."/>
            <person name="Gross S."/>
            <person name="Joshi V."/>
            <person name="Fowler G."/>
            <person name="Nazareth L."/>
            <person name="Reid J."/>
            <person name="Worley K."/>
            <person name="Petrosino J."/>
            <person name="Highlander S."/>
            <person name="Gibbs R."/>
        </authorList>
    </citation>
    <scope>NUCLEOTIDE SEQUENCE [LARGE SCALE GENOMIC DNA]</scope>
    <source>
        <strain evidence="3">DSM 16973</strain>
    </source>
</reference>
<dbReference type="Proteomes" id="UP000004394">
    <property type="component" value="Unassembled WGS sequence"/>
</dbReference>
<dbReference type="BioCyc" id="PMAR862515-HMP:GMOO-2262-MONOMER"/>
<dbReference type="HOGENOM" id="CLU_192738_1_0_10"/>
<comment type="caution">
    <text evidence="3">The sequence shown here is derived from an EMBL/GenBank/DDBJ whole genome shotgun (WGS) entry which is preliminary data.</text>
</comment>
<name>E0NVM4_9BACT</name>
<dbReference type="InterPro" id="IPR013762">
    <property type="entry name" value="Integrase-like_cat_sf"/>
</dbReference>
<organism evidence="3 4">
    <name type="scientific">Hoylesella marshii DSM 16973 = JCM 13450</name>
    <dbReference type="NCBI Taxonomy" id="862515"/>
    <lineage>
        <taxon>Bacteria</taxon>
        <taxon>Pseudomonadati</taxon>
        <taxon>Bacteroidota</taxon>
        <taxon>Bacteroidia</taxon>
        <taxon>Bacteroidales</taxon>
        <taxon>Prevotellaceae</taxon>
        <taxon>Hoylesella</taxon>
    </lineage>
</organism>
<proteinExistence type="predicted"/>